<evidence type="ECO:0000256" key="8">
    <source>
        <dbReference type="ARBA" id="ARBA00023180"/>
    </source>
</evidence>
<dbReference type="GO" id="GO:0071970">
    <property type="term" value="P:fungal-type cell wall (1-&gt;3)-beta-D-glucan biosynthetic process"/>
    <property type="evidence" value="ECO:0007669"/>
    <property type="project" value="TreeGrafter"/>
</dbReference>
<dbReference type="GO" id="GO:0042124">
    <property type="term" value="F:1,3-beta-glucanosyltransferase activity"/>
    <property type="evidence" value="ECO:0007669"/>
    <property type="project" value="TreeGrafter"/>
</dbReference>
<evidence type="ECO:0000256" key="1">
    <source>
        <dbReference type="ARBA" id="ARBA00004196"/>
    </source>
</evidence>
<dbReference type="AlphaFoldDB" id="A0A1R1PEJ0"/>
<dbReference type="InterPro" id="IPR004886">
    <property type="entry name" value="Glucanosyltransferase"/>
</dbReference>
<keyword evidence="5" id="KW-0732">Signal</keyword>
<comment type="subcellular location">
    <subcellularLocation>
        <location evidence="1">Cell envelope</location>
    </subcellularLocation>
    <subcellularLocation>
        <location evidence="10">Cell membrane</location>
        <topology evidence="10">Lipid-anchor</topology>
        <topology evidence="10">GPI-anchor</topology>
    </subcellularLocation>
    <subcellularLocation>
        <location evidence="2">Membrane</location>
        <topology evidence="2">Lipid-anchor</topology>
        <topology evidence="2">GPI-anchor</topology>
    </subcellularLocation>
</comment>
<evidence type="ECO:0000256" key="10">
    <source>
        <dbReference type="RuleBase" id="RU361209"/>
    </source>
</evidence>
<keyword evidence="10 12" id="KW-0808">Transferase</keyword>
<feature type="domain" description="X8" evidence="11">
    <location>
        <begin position="392"/>
        <end position="487"/>
    </location>
</feature>
<dbReference type="PANTHER" id="PTHR31468:SF2">
    <property type="entry name" value="1,3-BETA-GLUCANOSYLTRANSFERASE GAS1"/>
    <property type="match status" value="1"/>
</dbReference>
<dbReference type="SUPFAM" id="SSF51445">
    <property type="entry name" value="(Trans)glycosidases"/>
    <property type="match status" value="1"/>
</dbReference>
<evidence type="ECO:0000313" key="12">
    <source>
        <dbReference type="EMBL" id="OMH79387.1"/>
    </source>
</evidence>
<reference evidence="13" key="1">
    <citation type="submission" date="2017-01" db="EMBL/GenBank/DDBJ databases">
        <authorList>
            <person name="Wang Y."/>
            <person name="White M."/>
            <person name="Kvist S."/>
            <person name="Moncalvo J.-M."/>
        </authorList>
    </citation>
    <scope>NUCLEOTIDE SEQUENCE [LARGE SCALE GENOMIC DNA]</scope>
    <source>
        <strain evidence="13">COL-18-3</strain>
    </source>
</reference>
<dbReference type="EMBL" id="LSSK01001566">
    <property type="protein sequence ID" value="OMH79387.1"/>
    <property type="molecule type" value="Genomic_DNA"/>
</dbReference>
<comment type="caution">
    <text evidence="12">The sequence shown here is derived from an EMBL/GenBank/DDBJ whole genome shotgun (WGS) entry which is preliminary data.</text>
</comment>
<dbReference type="Gene3D" id="1.20.58.1040">
    <property type="match status" value="1"/>
</dbReference>
<dbReference type="Gene3D" id="3.20.20.80">
    <property type="entry name" value="Glycosidases"/>
    <property type="match status" value="1"/>
</dbReference>
<evidence type="ECO:0000256" key="7">
    <source>
        <dbReference type="ARBA" id="ARBA00023157"/>
    </source>
</evidence>
<dbReference type="InterPro" id="IPR017853">
    <property type="entry name" value="GH"/>
</dbReference>
<keyword evidence="8" id="KW-0325">Glycoprotein</keyword>
<evidence type="ECO:0000256" key="3">
    <source>
        <dbReference type="ARBA" id="ARBA00007528"/>
    </source>
</evidence>
<accession>A0A1R1PEJ0</accession>
<dbReference type="OrthoDB" id="421038at2759"/>
<name>A0A1R1PEJ0_ZANCU</name>
<keyword evidence="9 10" id="KW-0449">Lipoprotein</keyword>
<evidence type="ECO:0000256" key="6">
    <source>
        <dbReference type="ARBA" id="ARBA00023136"/>
    </source>
</evidence>
<dbReference type="Pfam" id="PF03198">
    <property type="entry name" value="Glyco_hydro_72"/>
    <property type="match status" value="1"/>
</dbReference>
<proteinExistence type="inferred from homology"/>
<evidence type="ECO:0000256" key="9">
    <source>
        <dbReference type="ARBA" id="ARBA00023288"/>
    </source>
</evidence>
<dbReference type="Proteomes" id="UP000188320">
    <property type="component" value="Unassembled WGS sequence"/>
</dbReference>
<dbReference type="GO" id="GO:0098552">
    <property type="term" value="C:side of membrane"/>
    <property type="evidence" value="ECO:0007669"/>
    <property type="project" value="UniProtKB-KW"/>
</dbReference>
<dbReference type="EC" id="2.4.1.-" evidence="10"/>
<dbReference type="InterPro" id="IPR012946">
    <property type="entry name" value="X8"/>
</dbReference>
<dbReference type="GO" id="GO:0005886">
    <property type="term" value="C:plasma membrane"/>
    <property type="evidence" value="ECO:0007669"/>
    <property type="project" value="UniProtKB-SubCell"/>
</dbReference>
<sequence length="535" mass="59187">MAPITPGRYAKLHQHQPEFFMSNKHTWTSTKHGAVQGLNKIVIKGKKFFDSTTGNEFYIKGVAYQPETGEPDPLNRDPLADPVGCARDAPLLKELGANVIRVYQTLWSNNHDECMKTFSKNGIYVMLDVATPAISINRQTPYWTTDLFDGFRKKIDAFAGYDNVLGFIIGNEVANDKETTPSAAFVKAATRDVKAYLSFNKMDYPVGYASNDDQDIRDQLKTYFNCGDDDSARVDFYGLNLYSWCKSTDTLQTSGYDKVVAEYQSYSVPLLLTEYGCNTYKPRAFGEAKALYSSSMTDVFSGGFMYMYTQEENDYGIVQVSYGQSKVTKLEEFDNLKSVLTGASPQGVKMSSYSFSGSPEKCPSVGSTWKVDSAKVPPTPSTECCNCMLDSLYCKVDGNLDNGVDPQKYQSIISTICAKIDCSPIEYDTSKSSYGQFQFCTLQDRMSWALNQYYLANKKSSSSCGYDIVKGVVSASVSVSDDSVCAAKKNDVGTASNNSNAPQQSPSCSETRFSSLTFNTNVCFAVFLSVLLFVF</sequence>
<keyword evidence="13" id="KW-1185">Reference proteome</keyword>
<dbReference type="Pfam" id="PF07983">
    <property type="entry name" value="X8"/>
    <property type="match status" value="1"/>
</dbReference>
<evidence type="ECO:0000256" key="4">
    <source>
        <dbReference type="ARBA" id="ARBA00022622"/>
    </source>
</evidence>
<dbReference type="SMART" id="SM00768">
    <property type="entry name" value="X8"/>
    <property type="match status" value="1"/>
</dbReference>
<evidence type="ECO:0000256" key="2">
    <source>
        <dbReference type="ARBA" id="ARBA00004589"/>
    </source>
</evidence>
<keyword evidence="6 10" id="KW-0472">Membrane</keyword>
<keyword evidence="4 10" id="KW-0336">GPI-anchor</keyword>
<evidence type="ECO:0000313" key="13">
    <source>
        <dbReference type="Proteomes" id="UP000188320"/>
    </source>
</evidence>
<evidence type="ECO:0000256" key="5">
    <source>
        <dbReference type="ARBA" id="ARBA00022729"/>
    </source>
</evidence>
<organism evidence="12 13">
    <name type="scientific">Zancudomyces culisetae</name>
    <name type="common">Gut fungus</name>
    <name type="synonym">Smittium culisetae</name>
    <dbReference type="NCBI Taxonomy" id="1213189"/>
    <lineage>
        <taxon>Eukaryota</taxon>
        <taxon>Fungi</taxon>
        <taxon>Fungi incertae sedis</taxon>
        <taxon>Zoopagomycota</taxon>
        <taxon>Kickxellomycotina</taxon>
        <taxon>Harpellomycetes</taxon>
        <taxon>Harpellales</taxon>
        <taxon>Legeriomycetaceae</taxon>
        <taxon>Zancudomyces</taxon>
    </lineage>
</organism>
<gene>
    <name evidence="12" type="ORF">AX774_g7199</name>
</gene>
<comment type="similarity">
    <text evidence="3 10">Belongs to the glycosyl hydrolase 72 family.</text>
</comment>
<protein>
    <recommendedName>
        <fullName evidence="10">1,3-beta-glucanosyltransferase</fullName>
        <ecNumber evidence="10">2.4.1.-</ecNumber>
    </recommendedName>
</protein>
<evidence type="ECO:0000259" key="11">
    <source>
        <dbReference type="SMART" id="SM00768"/>
    </source>
</evidence>
<comment type="function">
    <text evidence="10">Splits internally a 1,3-beta-glucan molecule and transfers the newly generated reducing end (the donor) to the non-reducing end of another 1,3-beta-glucan molecule (the acceptor) forming a 1,3-beta linkage, resulting in the elongation of 1,3-beta-glucan chains in the cell wall.</text>
</comment>
<dbReference type="PANTHER" id="PTHR31468">
    <property type="entry name" value="1,3-BETA-GLUCANOSYLTRANSFERASE GAS1"/>
    <property type="match status" value="1"/>
</dbReference>
<dbReference type="GO" id="GO:0031505">
    <property type="term" value="P:fungal-type cell wall organization"/>
    <property type="evidence" value="ECO:0007669"/>
    <property type="project" value="TreeGrafter"/>
</dbReference>
<keyword evidence="7" id="KW-1015">Disulfide bond</keyword>